<dbReference type="NCBIfam" id="TIGR00756">
    <property type="entry name" value="PPR"/>
    <property type="match status" value="1"/>
</dbReference>
<keyword evidence="2" id="KW-0677">Repeat</keyword>
<keyword evidence="6" id="KW-1185">Reference proteome</keyword>
<dbReference type="Pfam" id="PF13812">
    <property type="entry name" value="PPR_3"/>
    <property type="match status" value="1"/>
</dbReference>
<evidence type="ECO:0000313" key="5">
    <source>
        <dbReference type="EMBL" id="CAK9184172.1"/>
    </source>
</evidence>
<evidence type="ECO:0000256" key="3">
    <source>
        <dbReference type="PROSITE-ProRule" id="PRU00339"/>
    </source>
</evidence>
<accession>A0ABC8USX9</accession>
<dbReference type="Pfam" id="PF01535">
    <property type="entry name" value="PPR"/>
    <property type="match status" value="1"/>
</dbReference>
<dbReference type="PANTHER" id="PTHR45717:SF20">
    <property type="entry name" value="OS07G0598500 PROTEIN"/>
    <property type="match status" value="1"/>
</dbReference>
<comment type="similarity">
    <text evidence="1">Belongs to the PPR family. P subfamily.</text>
</comment>
<proteinExistence type="inferred from homology"/>
<name>A0ABC8USX9_9AQUA</name>
<feature type="repeat" description="PPR" evidence="4">
    <location>
        <begin position="376"/>
        <end position="410"/>
    </location>
</feature>
<evidence type="ECO:0000256" key="4">
    <source>
        <dbReference type="PROSITE-ProRule" id="PRU00708"/>
    </source>
</evidence>
<feature type="repeat" description="PPR" evidence="4">
    <location>
        <begin position="341"/>
        <end position="375"/>
    </location>
</feature>
<dbReference type="InterPro" id="IPR019734">
    <property type="entry name" value="TPR_rpt"/>
</dbReference>
<keyword evidence="3" id="KW-0802">TPR repeat</keyword>
<dbReference type="PANTHER" id="PTHR45717">
    <property type="entry name" value="OS12G0527900 PROTEIN"/>
    <property type="match status" value="1"/>
</dbReference>
<reference evidence="5 6" key="1">
    <citation type="submission" date="2024-02" db="EMBL/GenBank/DDBJ databases">
        <authorList>
            <person name="Vignale AGUSTIN F."/>
            <person name="Sosa J E."/>
            <person name="Modenutti C."/>
        </authorList>
    </citation>
    <scope>NUCLEOTIDE SEQUENCE [LARGE SCALE GENOMIC DNA]</scope>
</reference>
<evidence type="ECO:0000256" key="1">
    <source>
        <dbReference type="ARBA" id="ARBA00007626"/>
    </source>
</evidence>
<dbReference type="Proteomes" id="UP001642360">
    <property type="component" value="Unassembled WGS sequence"/>
</dbReference>
<dbReference type="SUPFAM" id="SSF48452">
    <property type="entry name" value="TPR-like"/>
    <property type="match status" value="1"/>
</dbReference>
<dbReference type="InterPro" id="IPR002885">
    <property type="entry name" value="PPR_rpt"/>
</dbReference>
<dbReference type="PROSITE" id="PS50005">
    <property type="entry name" value="TPR"/>
    <property type="match status" value="1"/>
</dbReference>
<evidence type="ECO:0008006" key="7">
    <source>
        <dbReference type="Google" id="ProtNLM"/>
    </source>
</evidence>
<dbReference type="InterPro" id="IPR011990">
    <property type="entry name" value="TPR-like_helical_dom_sf"/>
</dbReference>
<dbReference type="AlphaFoldDB" id="A0ABC8USX9"/>
<feature type="repeat" description="TPR" evidence="3">
    <location>
        <begin position="588"/>
        <end position="621"/>
    </location>
</feature>
<dbReference type="GO" id="GO:0003729">
    <property type="term" value="F:mRNA binding"/>
    <property type="evidence" value="ECO:0007669"/>
    <property type="project" value="UniProtKB-ARBA"/>
</dbReference>
<dbReference type="EMBL" id="CAUOFW020008869">
    <property type="protein sequence ID" value="CAK9184172.1"/>
    <property type="molecule type" value="Genomic_DNA"/>
</dbReference>
<dbReference type="Gene3D" id="1.25.40.10">
    <property type="entry name" value="Tetratricopeptide repeat domain"/>
    <property type="match status" value="3"/>
</dbReference>
<protein>
    <recommendedName>
        <fullName evidence="7">Pentatricopeptide repeat-containing protein</fullName>
    </recommendedName>
</protein>
<evidence type="ECO:0000313" key="6">
    <source>
        <dbReference type="Proteomes" id="UP001642360"/>
    </source>
</evidence>
<organism evidence="5 6">
    <name type="scientific">Ilex paraguariensis</name>
    <name type="common">yerba mate</name>
    <dbReference type="NCBI Taxonomy" id="185542"/>
    <lineage>
        <taxon>Eukaryota</taxon>
        <taxon>Viridiplantae</taxon>
        <taxon>Streptophyta</taxon>
        <taxon>Embryophyta</taxon>
        <taxon>Tracheophyta</taxon>
        <taxon>Spermatophyta</taxon>
        <taxon>Magnoliopsida</taxon>
        <taxon>eudicotyledons</taxon>
        <taxon>Gunneridae</taxon>
        <taxon>Pentapetalae</taxon>
        <taxon>asterids</taxon>
        <taxon>campanulids</taxon>
        <taxon>Aquifoliales</taxon>
        <taxon>Aquifoliaceae</taxon>
        <taxon>Ilex</taxon>
    </lineage>
</organism>
<gene>
    <name evidence="5" type="ORF">ILEXP_LOCUS54468</name>
</gene>
<comment type="caution">
    <text evidence="5">The sequence shown here is derived from an EMBL/GenBank/DDBJ whole genome shotgun (WGS) entry which is preliminary data.</text>
</comment>
<evidence type="ECO:0000256" key="2">
    <source>
        <dbReference type="ARBA" id="ARBA00022737"/>
    </source>
</evidence>
<sequence>MQSNLRIFRTLIHRINNINNGTTRLYYTNRLNKESLYSRISPLGNPSLNLTPELDEWVEKGKKVRFGELKRIIHDLRKRKRFSQALQSNLRIFRTLIHRINNINNGTTRLYYTNRLNKESLYSRISPLGNPSLNLTPELDEWVEKGKKVRFGELKRIIHDLRKRKRFSQALQLERKGKSIYYMEQYPRGTCTHCWFDIPAIQGRWREQDFKSHPREVERTGLQVSVRTWACLHLERKGKSIYYMEQYPRGTCTHCWFDIPAIQGRWREQDFKSHPREVERTGLQVSVRTWACLHVSEWMKKKGIFSFTPIEHAVQLDLIGKAHGYVHAEGYFNNLMDQEKTDKTYGALLHCYARQRQTDKSLSHLQKMKEKGFTLSPLTYNDIMCLHTNISQHEQVPEILTEMKEDGVPPDNLSYRICINSYGVRSDIEGMETILKEMESQSRIVMDWNTYTVVANFYIKAGIKDKANQFLKKAEERLDNKDGLGYNHLISLHAQLGNKGKVHRLWDLEKSACKRCINRDYINMLESLVRLGELEEAEKLLKEWESSGNCYDFRVPNTIIVGYTNRHLYKKAEAMLLDVMEKGNAPTPDSWGRVAAGYLYKGEMEKALECMKAALSLHVKNKRYKPNLKVITSILSSLGEKGSIEDVEAFIDSLRTVISINRQMYHALMKGYIKSGKAVDGLLNSMKADQIDEDEETKMILGMKQNTS</sequence>
<dbReference type="PROSITE" id="PS51375">
    <property type="entry name" value="PPR"/>
    <property type="match status" value="2"/>
</dbReference>